<feature type="binding site" description="covalent" evidence="4">
    <location>
        <position position="137"/>
    </location>
    <ligand>
        <name>heme c</name>
        <dbReference type="ChEBI" id="CHEBI:61717"/>
        <label>2</label>
    </ligand>
</feature>
<dbReference type="GO" id="GO:0009055">
    <property type="term" value="F:electron transfer activity"/>
    <property type="evidence" value="ECO:0007669"/>
    <property type="project" value="InterPro"/>
</dbReference>
<dbReference type="EMBL" id="LK391969">
    <property type="protein sequence ID" value="CEF25346.1"/>
    <property type="molecule type" value="Genomic_DNA"/>
</dbReference>
<feature type="binding site" description="covalent" evidence="4">
    <location>
        <position position="31"/>
    </location>
    <ligand>
        <name>heme c</name>
        <dbReference type="ChEBI" id="CHEBI:61717"/>
        <label>1</label>
    </ligand>
</feature>
<evidence type="ECO:0000313" key="7">
    <source>
        <dbReference type="EMBL" id="CEA00969.1"/>
    </source>
</evidence>
<dbReference type="PANTHER" id="PTHR33751:SF11">
    <property type="entry name" value="BLL4483 PROTEIN"/>
    <property type="match status" value="1"/>
</dbReference>
<name>A0A078M3Y9_9PSED</name>
<feature type="binding site" description="covalent" evidence="4">
    <location>
        <position position="34"/>
    </location>
    <ligand>
        <name>heme c</name>
        <dbReference type="ChEBI" id="CHEBI:61717"/>
        <label>1</label>
    </ligand>
</feature>
<dbReference type="InterPro" id="IPR036909">
    <property type="entry name" value="Cyt_c-like_dom_sf"/>
</dbReference>
<evidence type="ECO:0000256" key="4">
    <source>
        <dbReference type="PIRSR" id="PIRSR000005-1"/>
    </source>
</evidence>
<feature type="binding site" description="covalent" evidence="4">
    <location>
        <position position="140"/>
    </location>
    <ligand>
        <name>heme c</name>
        <dbReference type="ChEBI" id="CHEBI:61717"/>
        <label>2</label>
    </ligand>
</feature>
<gene>
    <name evidence="7" type="ORF">BN1049_00248</name>
</gene>
<feature type="binding site" description="axial binding residue" evidence="5">
    <location>
        <position position="35"/>
    </location>
    <ligand>
        <name>heme c</name>
        <dbReference type="ChEBI" id="CHEBI:61717"/>
        <label>1</label>
    </ligand>
    <ligandPart>
        <name>Fe</name>
        <dbReference type="ChEBI" id="CHEBI:18248"/>
    </ligandPart>
</feature>
<evidence type="ECO:0000259" key="6">
    <source>
        <dbReference type="PROSITE" id="PS51007"/>
    </source>
</evidence>
<comment type="PTM">
    <text evidence="4">Binds 2 heme c groups covalently per subunit.</text>
</comment>
<reference evidence="7" key="1">
    <citation type="submission" date="2014-07" db="EMBL/GenBank/DDBJ databases">
        <authorList>
            <person name="Urmite Genomes Urmite Genomes"/>
        </authorList>
    </citation>
    <scope>NUCLEOTIDE SEQUENCE</scope>
    <source>
        <strain evidence="7">12M76_air</strain>
    </source>
</reference>
<dbReference type="Pfam" id="PF00034">
    <property type="entry name" value="Cytochrom_C"/>
    <property type="match status" value="2"/>
</dbReference>
<dbReference type="GO" id="GO:0005506">
    <property type="term" value="F:iron ion binding"/>
    <property type="evidence" value="ECO:0007669"/>
    <property type="project" value="InterPro"/>
</dbReference>
<keyword evidence="2 5" id="KW-0479">Metal-binding</keyword>
<protein>
    <submittedName>
        <fullName evidence="7">Cytochrome c family protein</fullName>
    </submittedName>
</protein>
<dbReference type="InterPro" id="IPR009056">
    <property type="entry name" value="Cyt_c-like_dom"/>
</dbReference>
<feature type="binding site" description="axial binding residue" evidence="5">
    <location>
        <position position="183"/>
    </location>
    <ligand>
        <name>heme c</name>
        <dbReference type="ChEBI" id="CHEBI:61717"/>
        <label>2</label>
    </ligand>
    <ligandPart>
        <name>Fe</name>
        <dbReference type="ChEBI" id="CHEBI:18248"/>
    </ligandPart>
</feature>
<dbReference type="PIRSF" id="PIRSF000005">
    <property type="entry name" value="Cytochrome_c4"/>
    <property type="match status" value="1"/>
</dbReference>
<feature type="domain" description="Cytochrome c" evidence="6">
    <location>
        <begin position="19"/>
        <end position="101"/>
    </location>
</feature>
<evidence type="ECO:0000256" key="1">
    <source>
        <dbReference type="ARBA" id="ARBA00022617"/>
    </source>
</evidence>
<feature type="binding site" description="axial binding residue" evidence="5">
    <location>
        <position position="78"/>
    </location>
    <ligand>
        <name>heme c</name>
        <dbReference type="ChEBI" id="CHEBI:61717"/>
        <label>1</label>
    </ligand>
    <ligandPart>
        <name>Fe</name>
        <dbReference type="ChEBI" id="CHEBI:18248"/>
    </ligandPart>
</feature>
<dbReference type="RefSeq" id="WP_204216671.1">
    <property type="nucleotide sequence ID" value="NZ_LK391969.1"/>
</dbReference>
<feature type="binding site" description="axial binding residue" evidence="5">
    <location>
        <position position="141"/>
    </location>
    <ligand>
        <name>heme c</name>
        <dbReference type="ChEBI" id="CHEBI:61717"/>
        <label>2</label>
    </ligand>
    <ligandPart>
        <name>Fe</name>
        <dbReference type="ChEBI" id="CHEBI:18248"/>
    </ligandPart>
</feature>
<dbReference type="InterPro" id="IPR024167">
    <property type="entry name" value="Cytochrome_c4-like"/>
</dbReference>
<dbReference type="PROSITE" id="PS51007">
    <property type="entry name" value="CYTC"/>
    <property type="match status" value="2"/>
</dbReference>
<evidence type="ECO:0000256" key="3">
    <source>
        <dbReference type="ARBA" id="ARBA00023004"/>
    </source>
</evidence>
<accession>A0A078M3Y9</accession>
<dbReference type="EMBL" id="LM997413">
    <property type="protein sequence ID" value="CEA00969.1"/>
    <property type="molecule type" value="Genomic_DNA"/>
</dbReference>
<evidence type="ECO:0000256" key="5">
    <source>
        <dbReference type="PIRSR" id="PIRSR000005-2"/>
    </source>
</evidence>
<dbReference type="InterPro" id="IPR050597">
    <property type="entry name" value="Cytochrome_c_Oxidase_Subunit"/>
</dbReference>
<dbReference type="SUPFAM" id="SSF46626">
    <property type="entry name" value="Cytochrome c"/>
    <property type="match status" value="2"/>
</dbReference>
<dbReference type="AlphaFoldDB" id="A0A078M3Y9"/>
<proteinExistence type="predicted"/>
<dbReference type="GO" id="GO:0042597">
    <property type="term" value="C:periplasmic space"/>
    <property type="evidence" value="ECO:0007669"/>
    <property type="project" value="InterPro"/>
</dbReference>
<feature type="domain" description="Cytochrome c" evidence="6">
    <location>
        <begin position="116"/>
        <end position="206"/>
    </location>
</feature>
<dbReference type="PATRIC" id="fig|1461581.3.peg.243"/>
<keyword evidence="1 4" id="KW-0349">Heme</keyword>
<keyword evidence="3 5" id="KW-0408">Iron</keyword>
<dbReference type="Gene3D" id="1.10.760.10">
    <property type="entry name" value="Cytochrome c-like domain"/>
    <property type="match status" value="2"/>
</dbReference>
<sequence length="211" mass="22667">MAVCLSLWSMGLSAMPPAGDPEQGKAAAALCETCHQADGSGQNNPAGESWPRLAGLEADYLARQLHAYQTGERRNPSMEAFAKMLDEEQILHVSAWFASLPASNGPSAEEQGHSAELLERGEQLATEGDWDNYIVACTSCHGPDNLGAGTVFPAIAGQHFGYIRDQLLAWQQGTRKNDPQRLMASIAERMSSEDINAVAAWLSTQPAAVEQ</sequence>
<dbReference type="GO" id="GO:0020037">
    <property type="term" value="F:heme binding"/>
    <property type="evidence" value="ECO:0007669"/>
    <property type="project" value="InterPro"/>
</dbReference>
<dbReference type="PANTHER" id="PTHR33751">
    <property type="entry name" value="CBB3-TYPE CYTOCHROME C OXIDASE SUBUNIT FIXP"/>
    <property type="match status" value="1"/>
</dbReference>
<evidence type="ECO:0000256" key="2">
    <source>
        <dbReference type="ARBA" id="ARBA00022723"/>
    </source>
</evidence>
<organism evidence="7">
    <name type="scientific">Pseudomonas saudimassiliensis</name>
    <dbReference type="NCBI Taxonomy" id="1461581"/>
    <lineage>
        <taxon>Bacteria</taxon>
        <taxon>Pseudomonadati</taxon>
        <taxon>Pseudomonadota</taxon>
        <taxon>Gammaproteobacteria</taxon>
        <taxon>Pseudomonadales</taxon>
        <taxon>Pseudomonadaceae</taxon>
        <taxon>Pseudomonas</taxon>
    </lineage>
</organism>